<accession>A0ABP9H2E4</accession>
<reference evidence="2" key="1">
    <citation type="journal article" date="2019" name="Int. J. Syst. Evol. Microbiol.">
        <title>The Global Catalogue of Microorganisms (GCM) 10K type strain sequencing project: providing services to taxonomists for standard genome sequencing and annotation.</title>
        <authorList>
            <consortium name="The Broad Institute Genomics Platform"/>
            <consortium name="The Broad Institute Genome Sequencing Center for Infectious Disease"/>
            <person name="Wu L."/>
            <person name="Ma J."/>
        </authorList>
    </citation>
    <scope>NUCLEOTIDE SEQUENCE [LARGE SCALE GENOMIC DNA]</scope>
    <source>
        <strain evidence="2">JCM 17986</strain>
    </source>
</reference>
<sequence length="251" mass="26572">MSGSRMDTARTTNLAVKAAVQQIAPKFFFDPLTTARGAELGYDGLQFYIAGRGGVIGDASDDIVVDAFHYFEPGTIAAMWAAAAKIGTASDAAAAYAECCHAWGRAKLADFDGVDRLAEIAGKIAGANDLGATGRLSSGWRALQAADDAPAAAMHHLQTLREQRADLHALALRAHRIAPLEAQVGERKNEGMIKFFGWTEPFPELDAELEARRADAETLTDDLVAATYAVLDDAESADFARLAPAALAHLG</sequence>
<evidence type="ECO:0000313" key="1">
    <source>
        <dbReference type="EMBL" id="GAA4960390.1"/>
    </source>
</evidence>
<evidence type="ECO:0000313" key="2">
    <source>
        <dbReference type="Proteomes" id="UP001500466"/>
    </source>
</evidence>
<gene>
    <name evidence="1" type="ORF">GCM10023205_24570</name>
</gene>
<dbReference type="InterPro" id="IPR054058">
    <property type="entry name" value="HTH_67"/>
</dbReference>
<keyword evidence="2" id="KW-1185">Reference proteome</keyword>
<comment type="caution">
    <text evidence="1">The sequence shown here is derived from an EMBL/GenBank/DDBJ whole genome shotgun (WGS) entry which is preliminary data.</text>
</comment>
<protein>
    <submittedName>
        <fullName evidence="1">EvbL</fullName>
    </submittedName>
</protein>
<organism evidence="1 2">
    <name type="scientific">Yinghuangia aomiensis</name>
    <dbReference type="NCBI Taxonomy" id="676205"/>
    <lineage>
        <taxon>Bacteria</taxon>
        <taxon>Bacillati</taxon>
        <taxon>Actinomycetota</taxon>
        <taxon>Actinomycetes</taxon>
        <taxon>Kitasatosporales</taxon>
        <taxon>Streptomycetaceae</taxon>
        <taxon>Yinghuangia</taxon>
    </lineage>
</organism>
<dbReference type="NCBIfam" id="NF047719">
    <property type="entry name" value="SCO6745_fam_HTH"/>
    <property type="match status" value="1"/>
</dbReference>
<dbReference type="RefSeq" id="WP_345675431.1">
    <property type="nucleotide sequence ID" value="NZ_BAABHS010000007.1"/>
</dbReference>
<proteinExistence type="predicted"/>
<name>A0ABP9H2E4_9ACTN</name>
<dbReference type="EMBL" id="BAABHS010000007">
    <property type="protein sequence ID" value="GAA4960390.1"/>
    <property type="molecule type" value="Genomic_DNA"/>
</dbReference>
<dbReference type="Proteomes" id="UP001500466">
    <property type="component" value="Unassembled WGS sequence"/>
</dbReference>
<dbReference type="Pfam" id="PF21863">
    <property type="entry name" value="HTH_67"/>
    <property type="match status" value="1"/>
</dbReference>